<evidence type="ECO:0008006" key="2">
    <source>
        <dbReference type="Google" id="ProtNLM"/>
    </source>
</evidence>
<comment type="caution">
    <text evidence="1">The sequence shown here is derived from an EMBL/GenBank/DDBJ whole genome shotgun (WGS) entry which is preliminary data.</text>
</comment>
<gene>
    <name evidence="1" type="ORF">BWY73_00883</name>
</gene>
<accession>A0A1V5MG81</accession>
<name>A0A1V5MG81_UNCT6</name>
<dbReference type="Proteomes" id="UP000485484">
    <property type="component" value="Unassembled WGS sequence"/>
</dbReference>
<dbReference type="AlphaFoldDB" id="A0A1V5MG81"/>
<reference evidence="1" key="1">
    <citation type="submission" date="2017-02" db="EMBL/GenBank/DDBJ databases">
        <title>Delving into the versatile metabolic prowess of the omnipresent phylum Bacteroidetes.</title>
        <authorList>
            <person name="Nobu M.K."/>
            <person name="Mei R."/>
            <person name="Narihiro T."/>
            <person name="Kuroda K."/>
            <person name="Liu W.-T."/>
        </authorList>
    </citation>
    <scope>NUCLEOTIDE SEQUENCE</scope>
    <source>
        <strain evidence="1">ADurb.Bin417</strain>
    </source>
</reference>
<organism evidence="1">
    <name type="scientific">candidate division TA06 bacterium ADurb.Bin417</name>
    <dbReference type="NCBI Taxonomy" id="1852828"/>
    <lineage>
        <taxon>Bacteria</taxon>
        <taxon>Bacteria division TA06</taxon>
    </lineage>
</organism>
<sequence>MRALRRASGLAGLLALLLLSVPLRAEAPILLRYRFTPGQVLRYGMEVRANARLGSTALPPYVLEQDYGIELEVLSVEPNGAARIEIRQKLQRNRVLLSRQELPVAAPEVSTTRFQLRVEPNGSGFVPLGSSIPGSQTAAAAWLLFPAFPERPMAAGHSWTTIHETALSVAGGSVSSRYNARYTYDGPDRQTVPGSARVAAEVKLRIPTPGHADKQRPATITGSGEGHGCLYFREGRLVYGTLEGTSATDSRLPLAGGAGFSLPLDTTFTARLRLIS</sequence>
<evidence type="ECO:0000313" key="1">
    <source>
        <dbReference type="EMBL" id="OPZ92253.1"/>
    </source>
</evidence>
<protein>
    <recommendedName>
        <fullName evidence="2">DUF3108 domain-containing protein</fullName>
    </recommendedName>
</protein>
<proteinExistence type="predicted"/>
<dbReference type="EMBL" id="MWAK01000116">
    <property type="protein sequence ID" value="OPZ92253.1"/>
    <property type="molecule type" value="Genomic_DNA"/>
</dbReference>